<comment type="subcellular location">
    <subcellularLocation>
        <location evidence="2 18">Mitochondrion inner membrane</location>
        <topology evidence="2 18">Multi-pass membrane protein</topology>
    </subcellularLocation>
</comment>
<evidence type="ECO:0000256" key="17">
    <source>
        <dbReference type="ARBA" id="ARBA00049551"/>
    </source>
</evidence>
<dbReference type="CTD" id="4536"/>
<proteinExistence type="inferred from homology"/>
<dbReference type="Pfam" id="PF00361">
    <property type="entry name" value="Proton_antipo_M"/>
    <property type="match status" value="1"/>
</dbReference>
<evidence type="ECO:0000256" key="11">
    <source>
        <dbReference type="ARBA" id="ARBA00022982"/>
    </source>
</evidence>
<evidence type="ECO:0000256" key="18">
    <source>
        <dbReference type="RuleBase" id="RU003403"/>
    </source>
</evidence>
<dbReference type="InterPro" id="IPR050175">
    <property type="entry name" value="Complex_I_Subunit_2"/>
</dbReference>
<evidence type="ECO:0000256" key="13">
    <source>
        <dbReference type="ARBA" id="ARBA00023027"/>
    </source>
</evidence>
<feature type="transmembrane region" description="Helical" evidence="18">
    <location>
        <begin position="134"/>
        <end position="156"/>
    </location>
</feature>
<evidence type="ECO:0000256" key="5">
    <source>
        <dbReference type="ARBA" id="ARBA00021008"/>
    </source>
</evidence>
<evidence type="ECO:0000256" key="4">
    <source>
        <dbReference type="ARBA" id="ARBA00012944"/>
    </source>
</evidence>
<evidence type="ECO:0000256" key="8">
    <source>
        <dbReference type="ARBA" id="ARBA00022692"/>
    </source>
</evidence>
<dbReference type="GeneID" id="36937843"/>
<evidence type="ECO:0000256" key="3">
    <source>
        <dbReference type="ARBA" id="ARBA00007012"/>
    </source>
</evidence>
<accession>A0A343W8W5</accession>
<feature type="signal peptide" evidence="19">
    <location>
        <begin position="1"/>
        <end position="23"/>
    </location>
</feature>
<name>A0A343W8W5_9HEMI</name>
<feature type="transmembrane region" description="Helical" evidence="18">
    <location>
        <begin position="268"/>
        <end position="288"/>
    </location>
</feature>
<comment type="catalytic activity">
    <reaction evidence="17 18">
        <text>a ubiquinone + NADH + 5 H(+)(in) = a ubiquinol + NAD(+) + 4 H(+)(out)</text>
        <dbReference type="Rhea" id="RHEA:29091"/>
        <dbReference type="Rhea" id="RHEA-COMP:9565"/>
        <dbReference type="Rhea" id="RHEA-COMP:9566"/>
        <dbReference type="ChEBI" id="CHEBI:15378"/>
        <dbReference type="ChEBI" id="CHEBI:16389"/>
        <dbReference type="ChEBI" id="CHEBI:17976"/>
        <dbReference type="ChEBI" id="CHEBI:57540"/>
        <dbReference type="ChEBI" id="CHEBI:57945"/>
        <dbReference type="EC" id="7.1.1.2"/>
    </reaction>
</comment>
<keyword evidence="15 18" id="KW-0496">Mitochondrion</keyword>
<keyword evidence="7 18" id="KW-0679">Respiratory chain</keyword>
<keyword evidence="19" id="KW-0732">Signal</keyword>
<keyword evidence="6" id="KW-0813">Transport</keyword>
<feature type="transmembrane region" description="Helical" evidence="18">
    <location>
        <begin position="314"/>
        <end position="332"/>
    </location>
</feature>
<evidence type="ECO:0000256" key="6">
    <source>
        <dbReference type="ARBA" id="ARBA00022448"/>
    </source>
</evidence>
<dbReference type="PANTHER" id="PTHR46552">
    <property type="entry name" value="NADH-UBIQUINONE OXIDOREDUCTASE CHAIN 2"/>
    <property type="match status" value="1"/>
</dbReference>
<organism evidence="21">
    <name type="scientific">Saldula burmanica</name>
    <dbReference type="NCBI Taxonomy" id="2126072"/>
    <lineage>
        <taxon>Eukaryota</taxon>
        <taxon>Metazoa</taxon>
        <taxon>Ecdysozoa</taxon>
        <taxon>Arthropoda</taxon>
        <taxon>Hexapoda</taxon>
        <taxon>Insecta</taxon>
        <taxon>Pterygota</taxon>
        <taxon>Neoptera</taxon>
        <taxon>Paraneoptera</taxon>
        <taxon>Hemiptera</taxon>
        <taxon>Heteroptera</taxon>
        <taxon>Panheteroptera</taxon>
        <taxon>Leptopodomorpha</taxon>
        <taxon>Saldidae</taxon>
        <taxon>Saldinae</taxon>
        <taxon>Saldula</taxon>
    </lineage>
</organism>
<evidence type="ECO:0000256" key="16">
    <source>
        <dbReference type="ARBA" id="ARBA00023136"/>
    </source>
</evidence>
<evidence type="ECO:0000259" key="20">
    <source>
        <dbReference type="Pfam" id="PF00361"/>
    </source>
</evidence>
<evidence type="ECO:0000256" key="14">
    <source>
        <dbReference type="ARBA" id="ARBA00023075"/>
    </source>
</evidence>
<evidence type="ECO:0000313" key="21">
    <source>
        <dbReference type="EMBL" id="AVZ00805.1"/>
    </source>
</evidence>
<feature type="chain" id="PRO_5019779459" description="NADH-ubiquinone oxidoreductase chain 2" evidence="19">
    <location>
        <begin position="24"/>
        <end position="333"/>
    </location>
</feature>
<sequence length="333" mass="39136">MLKNTSKMLFLIMLMMSTMIVISSNNWMSMWMGMEMNLMSFIPLMSKNKNNFSSEACMMYFLVQTLGSITLLMSILLCPMIMMSPIMISDMVITMMMISLLIKMGMSPFHMWVPEIMEKMSWMNCLLLMTWQKTAPMIVMSNFLSFNLMIMVPIVMSTMMGAIGGLNQTSVRKIMAYSSISHSGWMIACMNYEHKMWMMYFIVYSMMTTMITMLFNNNSIFYLNQMQMHNSTMFNKINYTIMMMSMGGMPPFMGFMPKWMVIQTMISSSLYLPIMLMMMFSLMTLFYYMRMMTTMIMINTDTNKWMLNESKKKNMIMLMMNLSLPMVTIFSFF</sequence>
<evidence type="ECO:0000256" key="1">
    <source>
        <dbReference type="ARBA" id="ARBA00003257"/>
    </source>
</evidence>
<evidence type="ECO:0000256" key="12">
    <source>
        <dbReference type="ARBA" id="ARBA00022989"/>
    </source>
</evidence>
<keyword evidence="9 18" id="KW-0999">Mitochondrion inner membrane</keyword>
<protein>
    <recommendedName>
        <fullName evidence="5 18">NADH-ubiquinone oxidoreductase chain 2</fullName>
        <ecNumber evidence="4 18">7.1.1.2</ecNumber>
    </recommendedName>
</protein>
<dbReference type="RefSeq" id="YP_009485669.1">
    <property type="nucleotide sequence ID" value="NC_037740.1"/>
</dbReference>
<dbReference type="PRINTS" id="PR01436">
    <property type="entry name" value="NADHDHGNASE2"/>
</dbReference>
<keyword evidence="14 18" id="KW-0830">Ubiquinone</keyword>
<evidence type="ECO:0000256" key="2">
    <source>
        <dbReference type="ARBA" id="ARBA00004448"/>
    </source>
</evidence>
<keyword evidence="12 18" id="KW-1133">Transmembrane helix</keyword>
<comment type="function">
    <text evidence="1">Core subunit of the mitochondrial membrane respiratory chain NADH dehydrogenase (Complex I) that is believed to belong to the minimal assembly required for catalysis. Complex I functions in the transfer of electrons from NADH to the respiratory chain. The immediate electron acceptor for the enzyme is believed to be ubiquinone.</text>
</comment>
<keyword evidence="13 18" id="KW-0520">NAD</keyword>
<gene>
    <name evidence="21" type="primary">ND2</name>
</gene>
<dbReference type="InterPro" id="IPR001750">
    <property type="entry name" value="ND/Mrp_TM"/>
</dbReference>
<keyword evidence="11 18" id="KW-0249">Electron transport</keyword>
<dbReference type="EMBL" id="KY069963">
    <property type="protein sequence ID" value="AVZ00805.1"/>
    <property type="molecule type" value="Genomic_DNA"/>
</dbReference>
<evidence type="ECO:0000256" key="7">
    <source>
        <dbReference type="ARBA" id="ARBA00022660"/>
    </source>
</evidence>
<comment type="function">
    <text evidence="18">Core subunit of the mitochondrial membrane respiratory chain NADH dehydrogenase (Complex I) which catalyzes electron transfer from NADH through the respiratory chain, using ubiquinone as an electron acceptor. Essential for the catalytic activity and assembly of complex I.</text>
</comment>
<evidence type="ECO:0000256" key="15">
    <source>
        <dbReference type="ARBA" id="ARBA00023128"/>
    </source>
</evidence>
<dbReference type="GO" id="GO:0008137">
    <property type="term" value="F:NADH dehydrogenase (ubiquinone) activity"/>
    <property type="evidence" value="ECO:0007669"/>
    <property type="project" value="UniProtKB-EC"/>
</dbReference>
<feature type="transmembrane region" description="Helical" evidence="18">
    <location>
        <begin position="93"/>
        <end position="113"/>
    </location>
</feature>
<keyword evidence="16 18" id="KW-0472">Membrane</keyword>
<evidence type="ECO:0000256" key="10">
    <source>
        <dbReference type="ARBA" id="ARBA00022967"/>
    </source>
</evidence>
<feature type="transmembrane region" description="Helical" evidence="18">
    <location>
        <begin position="197"/>
        <end position="216"/>
    </location>
</feature>
<feature type="transmembrane region" description="Helical" evidence="18">
    <location>
        <begin position="237"/>
        <end position="256"/>
    </location>
</feature>
<feature type="domain" description="NADH:quinone oxidoreductase/Mrp antiporter transmembrane" evidence="20">
    <location>
        <begin position="24"/>
        <end position="284"/>
    </location>
</feature>
<keyword evidence="10 18" id="KW-1278">Translocase</keyword>
<keyword evidence="8 18" id="KW-0812">Transmembrane</keyword>
<dbReference type="InterPro" id="IPR003917">
    <property type="entry name" value="NADH_UbQ_OxRdtase_chain2"/>
</dbReference>
<dbReference type="GO" id="GO:0006120">
    <property type="term" value="P:mitochondrial electron transport, NADH to ubiquinone"/>
    <property type="evidence" value="ECO:0007669"/>
    <property type="project" value="InterPro"/>
</dbReference>
<reference evidence="21" key="1">
    <citation type="thesis" date="2017" institute="China Agricultural University">
        <title>Studies on the comparative mitochondrial genomics and phylogeny of Heteroptera (Insecta: Hemiptera).</title>
        <authorList>
            <person name="Jiang P."/>
        </authorList>
    </citation>
    <scope>NUCLEOTIDE SEQUENCE</scope>
</reference>
<dbReference type="EC" id="7.1.1.2" evidence="4 18"/>
<dbReference type="AlphaFoldDB" id="A0A343W8W5"/>
<comment type="similarity">
    <text evidence="3 18">Belongs to the complex I subunit 2 family.</text>
</comment>
<geneLocation type="mitochondrion" evidence="21"/>
<dbReference type="PANTHER" id="PTHR46552:SF1">
    <property type="entry name" value="NADH-UBIQUINONE OXIDOREDUCTASE CHAIN 2"/>
    <property type="match status" value="1"/>
</dbReference>
<dbReference type="GO" id="GO:0005743">
    <property type="term" value="C:mitochondrial inner membrane"/>
    <property type="evidence" value="ECO:0007669"/>
    <property type="project" value="UniProtKB-SubCell"/>
</dbReference>
<evidence type="ECO:0000256" key="19">
    <source>
        <dbReference type="SAM" id="SignalP"/>
    </source>
</evidence>
<evidence type="ECO:0000256" key="9">
    <source>
        <dbReference type="ARBA" id="ARBA00022792"/>
    </source>
</evidence>